<comment type="similarity">
    <text evidence="2">Belongs to the SNF5 family.</text>
</comment>
<evidence type="ECO:0000313" key="8">
    <source>
        <dbReference type="Proteomes" id="UP001197093"/>
    </source>
</evidence>
<keyword evidence="4" id="KW-0804">Transcription</keyword>
<gene>
    <name evidence="7" type="ORF">NEMBOFW57_000895</name>
</gene>
<feature type="compositionally biased region" description="Basic and acidic residues" evidence="6">
    <location>
        <begin position="527"/>
        <end position="543"/>
    </location>
</feature>
<dbReference type="GO" id="GO:0000228">
    <property type="term" value="C:nuclear chromosome"/>
    <property type="evidence" value="ECO:0007669"/>
    <property type="project" value="InterPro"/>
</dbReference>
<dbReference type="InterPro" id="IPR006939">
    <property type="entry name" value="SNF5"/>
</dbReference>
<keyword evidence="5" id="KW-0539">Nucleus</keyword>
<feature type="compositionally biased region" description="Basic and acidic residues" evidence="6">
    <location>
        <begin position="394"/>
        <end position="403"/>
    </location>
</feature>
<feature type="region of interest" description="Disordered" evidence="6">
    <location>
        <begin position="394"/>
        <end position="426"/>
    </location>
</feature>
<comment type="caution">
    <text evidence="7">The sequence shown here is derived from an EMBL/GenBank/DDBJ whole genome shotgun (WGS) entry which is preliminary data.</text>
</comment>
<evidence type="ECO:0000256" key="4">
    <source>
        <dbReference type="ARBA" id="ARBA00023163"/>
    </source>
</evidence>
<feature type="compositionally biased region" description="Acidic residues" evidence="6">
    <location>
        <begin position="471"/>
        <end position="481"/>
    </location>
</feature>
<sequence>MAAPQVSASSAAGGDGDGLSSTAPATTAPSSSAASTSVSASASAPAMASAAASKSGTPQADATTSPTPSARDKDALNKVIVERFQTHDWIHSAALKEAQIRLEKDTKDMLARASDYRQYRDFYAAFPARLYGEGYRGYGNGYTENGTTTKIIYPSQKPRPGRRATPALKFNKKDMKKQAEQHEELVPVRIDVDWDKIKLRDTFTFNLHERLISVELLAVQLVEDMGLNPSLEKPVYDQVVQQIHEQLNDFYPFAYAEEDALDPELPYSAYKNDEMRILVKLNITIGAHTLIDQFEWDINNPMNSPEEFATSMARDLSLSGEFTTAIAHCIREQTQLFTRSLYSVGHPFDGRPIEDADLVAAFLPSPIPSVFRPQQQAKDYAPYLYENTEAELERTETMFSREQRRQKRSINRRGGPQLPDLKERQRTIRTSIVSSVLPGAALNIEDSRLYKRALGAGLAGRGKRAARDGDLSDSEDSDDSAPDSPAMSQPQGTARTRGMRGAASAAAQRMANLGRSETPEAIIHHHETRTSRRFGREATREQTEEPQQYLVTLRPPPPDWLTAALADLLKSYPADSFEAIMRYCAINTDTNAFVSLPLPPPASGDPAAIPPNIQFAWLPRIRCRDCPGKSYTAGPETTVQNFEVHLKNRAHRERVTARVGKGA</sequence>
<evidence type="ECO:0000256" key="1">
    <source>
        <dbReference type="ARBA" id="ARBA00004123"/>
    </source>
</evidence>
<dbReference type="Proteomes" id="UP001197093">
    <property type="component" value="Unassembled WGS sequence"/>
</dbReference>
<dbReference type="GO" id="GO:0006338">
    <property type="term" value="P:chromatin remodeling"/>
    <property type="evidence" value="ECO:0007669"/>
    <property type="project" value="InterPro"/>
</dbReference>
<comment type="subcellular location">
    <subcellularLocation>
        <location evidence="1">Nucleus</location>
    </subcellularLocation>
</comment>
<feature type="compositionally biased region" description="Low complexity" evidence="6">
    <location>
        <begin position="7"/>
        <end position="55"/>
    </location>
</feature>
<dbReference type="EMBL" id="JAHCVI010000001">
    <property type="protein sequence ID" value="KAG7290890.1"/>
    <property type="molecule type" value="Genomic_DNA"/>
</dbReference>
<dbReference type="PANTHER" id="PTHR10019">
    <property type="entry name" value="SNF5"/>
    <property type="match status" value="1"/>
</dbReference>
<feature type="region of interest" description="Disordered" evidence="6">
    <location>
        <begin position="1"/>
        <end position="74"/>
    </location>
</feature>
<dbReference type="AlphaFoldDB" id="A0AAD4F0S0"/>
<evidence type="ECO:0000313" key="7">
    <source>
        <dbReference type="EMBL" id="KAG7290890.1"/>
    </source>
</evidence>
<feature type="compositionally biased region" description="Polar residues" evidence="6">
    <location>
        <begin position="56"/>
        <end position="68"/>
    </location>
</feature>
<feature type="region of interest" description="Disordered" evidence="6">
    <location>
        <begin position="527"/>
        <end position="554"/>
    </location>
</feature>
<reference evidence="7" key="1">
    <citation type="submission" date="2023-02" db="EMBL/GenBank/DDBJ databases">
        <authorList>
            <person name="Palmer J.M."/>
        </authorList>
    </citation>
    <scope>NUCLEOTIDE SEQUENCE</scope>
    <source>
        <strain evidence="7">FW57</strain>
    </source>
</reference>
<protein>
    <submittedName>
        <fullName evidence="7">Uncharacterized protein</fullName>
    </submittedName>
</protein>
<evidence type="ECO:0000256" key="2">
    <source>
        <dbReference type="ARBA" id="ARBA00010239"/>
    </source>
</evidence>
<keyword evidence="8" id="KW-1185">Reference proteome</keyword>
<name>A0AAD4F0S0_9PEZI</name>
<evidence type="ECO:0000256" key="6">
    <source>
        <dbReference type="SAM" id="MobiDB-lite"/>
    </source>
</evidence>
<accession>A0AAD4F0S0</accession>
<keyword evidence="3" id="KW-0805">Transcription regulation</keyword>
<evidence type="ECO:0000256" key="3">
    <source>
        <dbReference type="ARBA" id="ARBA00023015"/>
    </source>
</evidence>
<dbReference type="Pfam" id="PF04855">
    <property type="entry name" value="SNF5"/>
    <property type="match status" value="1"/>
</dbReference>
<evidence type="ECO:0000256" key="5">
    <source>
        <dbReference type="ARBA" id="ARBA00023242"/>
    </source>
</evidence>
<feature type="compositionally biased region" description="Low complexity" evidence="6">
    <location>
        <begin position="491"/>
        <end position="507"/>
    </location>
</feature>
<feature type="region of interest" description="Disordered" evidence="6">
    <location>
        <begin position="457"/>
        <end position="507"/>
    </location>
</feature>
<proteinExistence type="inferred from homology"/>
<organism evidence="7 8">
    <name type="scientific">Staphylotrichum longicolle</name>
    <dbReference type="NCBI Taxonomy" id="669026"/>
    <lineage>
        <taxon>Eukaryota</taxon>
        <taxon>Fungi</taxon>
        <taxon>Dikarya</taxon>
        <taxon>Ascomycota</taxon>
        <taxon>Pezizomycotina</taxon>
        <taxon>Sordariomycetes</taxon>
        <taxon>Sordariomycetidae</taxon>
        <taxon>Sordariales</taxon>
        <taxon>Chaetomiaceae</taxon>
        <taxon>Staphylotrichum</taxon>
    </lineage>
</organism>